<dbReference type="PRINTS" id="PR00368">
    <property type="entry name" value="FADPNR"/>
</dbReference>
<dbReference type="InterPro" id="IPR036188">
    <property type="entry name" value="FAD/NAD-bd_sf"/>
</dbReference>
<dbReference type="InterPro" id="IPR023753">
    <property type="entry name" value="FAD/NAD-binding_dom"/>
</dbReference>
<accession>J1HMA6</accession>
<evidence type="ECO:0000259" key="6">
    <source>
        <dbReference type="Pfam" id="PF07992"/>
    </source>
</evidence>
<keyword evidence="4" id="KW-0560">Oxidoreductase</keyword>
<gene>
    <name evidence="7" type="ORF">HMPREF1318_0635</name>
</gene>
<protein>
    <submittedName>
        <fullName evidence="7">Pyridine nucleotide-disulfide oxidoreductase</fullName>
    </submittedName>
</protein>
<evidence type="ECO:0000313" key="7">
    <source>
        <dbReference type="EMBL" id="EJF46698.1"/>
    </source>
</evidence>
<dbReference type="PANTHER" id="PTHR43735">
    <property type="entry name" value="APOPTOSIS-INDUCING FACTOR 1"/>
    <property type="match status" value="1"/>
</dbReference>
<dbReference type="Proteomes" id="UP000002941">
    <property type="component" value="Unassembled WGS sequence"/>
</dbReference>
<evidence type="ECO:0000313" key="8">
    <source>
        <dbReference type="Proteomes" id="UP000002941"/>
    </source>
</evidence>
<dbReference type="PANTHER" id="PTHR43735:SF3">
    <property type="entry name" value="FERROPTOSIS SUPPRESSOR PROTEIN 1"/>
    <property type="match status" value="1"/>
</dbReference>
<feature type="compositionally biased region" description="Low complexity" evidence="5">
    <location>
        <begin position="31"/>
        <end position="48"/>
    </location>
</feature>
<feature type="region of interest" description="Disordered" evidence="5">
    <location>
        <begin position="1"/>
        <end position="52"/>
    </location>
</feature>
<sequence length="419" mass="44806">MKKKGAGSWHDGPMTEPAGAVTAALSKSDSTDSTDSTDSIDSTDSTDIPRTGRTNMTRVTVIGGGYGGIAIAKALDDVAEVTLVEQKDTFVNHTAALRAAVDREWAERIFLPYDNLLARGRVVHGTALGVRGTTVSVAGMGDIEADHLVLATGTAYPFPAKHLESSSIIAKARIERAHTNLEQAGRVLIAGAGEVGIELAGEITSAFPATEVVMLEAGPDILHNRDYKPELREAIRFQLEQRDVEIITEDQLVALPPVDPGVLSPFRVTTKGGRRLEADMWFRAYGSAAATGFLGENYDEIRHYDGTIRVDDHLRVVDHPGVWAIGDITDVRETKRADAARAHAEVVATNIRSLIEGRAATAVYTPQPEHVVLPLGPDGGASQVLRDGVRVVVGPEETARMKGEDLLLGYIAKALGVKS</sequence>
<name>J1HMA6_9ACTO</name>
<organism evidence="7 8">
    <name type="scientific">Actinomyces massiliensis F0489</name>
    <dbReference type="NCBI Taxonomy" id="1125718"/>
    <lineage>
        <taxon>Bacteria</taxon>
        <taxon>Bacillati</taxon>
        <taxon>Actinomycetota</taxon>
        <taxon>Actinomycetes</taxon>
        <taxon>Actinomycetales</taxon>
        <taxon>Actinomycetaceae</taxon>
        <taxon>Actinomyces</taxon>
    </lineage>
</organism>
<keyword evidence="8" id="KW-1185">Reference proteome</keyword>
<comment type="caution">
    <text evidence="7">The sequence shown here is derived from an EMBL/GenBank/DDBJ whole genome shotgun (WGS) entry which is preliminary data.</text>
</comment>
<evidence type="ECO:0000256" key="3">
    <source>
        <dbReference type="ARBA" id="ARBA00022827"/>
    </source>
</evidence>
<keyword evidence="3" id="KW-0274">FAD</keyword>
<evidence type="ECO:0000256" key="2">
    <source>
        <dbReference type="ARBA" id="ARBA00022630"/>
    </source>
</evidence>
<dbReference type="GO" id="GO:0050660">
    <property type="term" value="F:flavin adenine dinucleotide binding"/>
    <property type="evidence" value="ECO:0007669"/>
    <property type="project" value="TreeGrafter"/>
</dbReference>
<dbReference type="EMBL" id="AKFT01000050">
    <property type="protein sequence ID" value="EJF46698.1"/>
    <property type="molecule type" value="Genomic_DNA"/>
</dbReference>
<proteinExistence type="inferred from homology"/>
<dbReference type="PATRIC" id="fig|1125718.3.peg.698"/>
<evidence type="ECO:0000256" key="5">
    <source>
        <dbReference type="SAM" id="MobiDB-lite"/>
    </source>
</evidence>
<evidence type="ECO:0000256" key="4">
    <source>
        <dbReference type="ARBA" id="ARBA00023002"/>
    </source>
</evidence>
<comment type="similarity">
    <text evidence="1">Belongs to the FAD-dependent oxidoreductase family.</text>
</comment>
<dbReference type="eggNOG" id="COG1252">
    <property type="taxonomic scope" value="Bacteria"/>
</dbReference>
<dbReference type="SUPFAM" id="SSF51905">
    <property type="entry name" value="FAD/NAD(P)-binding domain"/>
    <property type="match status" value="1"/>
</dbReference>
<reference evidence="7 8" key="1">
    <citation type="submission" date="2012-05" db="EMBL/GenBank/DDBJ databases">
        <authorList>
            <person name="Harkins D.M."/>
            <person name="Madupu R."/>
            <person name="Durkin A.S."/>
            <person name="Torralba M."/>
            <person name="Methe B."/>
            <person name="Sutton G.G."/>
            <person name="Nelson K.E."/>
        </authorList>
    </citation>
    <scope>NUCLEOTIDE SEQUENCE [LARGE SCALE GENOMIC DNA]</scope>
    <source>
        <strain evidence="7 8">F0489</strain>
    </source>
</reference>
<keyword evidence="2" id="KW-0285">Flavoprotein</keyword>
<dbReference type="GO" id="GO:0004174">
    <property type="term" value="F:electron-transferring-flavoprotein dehydrogenase activity"/>
    <property type="evidence" value="ECO:0007669"/>
    <property type="project" value="TreeGrafter"/>
</dbReference>
<dbReference type="Gene3D" id="3.50.50.100">
    <property type="match status" value="1"/>
</dbReference>
<evidence type="ECO:0000256" key="1">
    <source>
        <dbReference type="ARBA" id="ARBA00006442"/>
    </source>
</evidence>
<dbReference type="Pfam" id="PF07992">
    <property type="entry name" value="Pyr_redox_2"/>
    <property type="match status" value="1"/>
</dbReference>
<dbReference type="GO" id="GO:0005737">
    <property type="term" value="C:cytoplasm"/>
    <property type="evidence" value="ECO:0007669"/>
    <property type="project" value="TreeGrafter"/>
</dbReference>
<feature type="domain" description="FAD/NAD(P)-binding" evidence="6">
    <location>
        <begin position="58"/>
        <end position="343"/>
    </location>
</feature>
<dbReference type="AlphaFoldDB" id="J1HMA6"/>